<dbReference type="SUPFAM" id="SSF89372">
    <property type="entry name" value="Fucose-specific lectin"/>
    <property type="match status" value="1"/>
</dbReference>
<feature type="chain" id="PRO_5046649341" description="Tachylectin" evidence="1">
    <location>
        <begin position="32"/>
        <end position="662"/>
    </location>
</feature>
<dbReference type="Pfam" id="PF26607">
    <property type="entry name" value="DUF8189"/>
    <property type="match status" value="1"/>
</dbReference>
<comment type="caution">
    <text evidence="4">The sequence shown here is derived from an EMBL/GenBank/DDBJ whole genome shotgun (WGS) entry which is preliminary data.</text>
</comment>
<dbReference type="InterPro" id="IPR058502">
    <property type="entry name" value="PLL-like_beta-prop"/>
</dbReference>
<sequence length="662" mass="71865">MTPSNTGARFRALSVAATVASTLVLSGAAQAAPSPAPKAPQQELTCSSTIRTLGVDPNGGLWLNNHLDPANGEARWGENRLLGGGWTGRTIAGPDGSVYAFIKEGEIHRWRWNGNGWDAPPPGQAFDVIARGEWVKKFLTPEFRNRVAFDGFNHMYTVEANGELWVNPYNAQTRVWGPARMLAKGWDRYNAIFTTFDGVIYGRDNAGKLFRHHYNAATQRWIDEAGVEIGNGGWQEFTRLFSPGGDIVYGMTKNGELKWHRVTNNKLDPRSGKVLISNWTADADITAFTNQCPPSPPLIPGRPDVWRKDHGRTTLSVSPDGRIHHSFVSNDRLVADAIQRTPSELNLEVHLARGHDGANGAPAFGQSADGTQHLVTHNVDSDMQRSTFGTTWQPGDALNGRMAGEPALIRNNRNELSIYAFDGGGWLWHRTQVGQNGAFGPWRKLSVYPETTNFVAEAPAVLRAGENNRVFGLDKWGGIQYVDLAADHVPSTGTVWRKLASDVTFASRPTVTELPGGGQAVVARGTDGKVRVITGSNKWDGFKNSTWTVVGDRAFAGEPQVVASPNGVPAISAKGADGALYFTEQGGDGAYLPWELVSDPGVAATELSLLRYGANSVILSFRNAQDEIYIGTLEWNQKQAPGTTAKRSAKVSFAKAKKVATK</sequence>
<dbReference type="Proteomes" id="UP001501747">
    <property type="component" value="Unassembled WGS sequence"/>
</dbReference>
<feature type="signal peptide" evidence="1">
    <location>
        <begin position="1"/>
        <end position="31"/>
    </location>
</feature>
<dbReference type="SUPFAM" id="SSF50934">
    <property type="entry name" value="Tachylectin-2"/>
    <property type="match status" value="1"/>
</dbReference>
<evidence type="ECO:0000313" key="4">
    <source>
        <dbReference type="EMBL" id="GAA3994187.1"/>
    </source>
</evidence>
<evidence type="ECO:0000259" key="3">
    <source>
        <dbReference type="Pfam" id="PF26607"/>
    </source>
</evidence>
<keyword evidence="5" id="KW-1185">Reference proteome</keyword>
<dbReference type="InterPro" id="IPR023294">
    <property type="entry name" value="Tachylectin2"/>
</dbReference>
<evidence type="ECO:0000256" key="1">
    <source>
        <dbReference type="SAM" id="SignalP"/>
    </source>
</evidence>
<keyword evidence="1" id="KW-0732">Signal</keyword>
<organism evidence="4 5">
    <name type="scientific">Allokutzneria multivorans</name>
    <dbReference type="NCBI Taxonomy" id="1142134"/>
    <lineage>
        <taxon>Bacteria</taxon>
        <taxon>Bacillati</taxon>
        <taxon>Actinomycetota</taxon>
        <taxon>Actinomycetes</taxon>
        <taxon>Pseudonocardiales</taxon>
        <taxon>Pseudonocardiaceae</taxon>
        <taxon>Allokutzneria</taxon>
    </lineage>
</organism>
<feature type="domain" description="PLL-like beta propeller" evidence="3">
    <location>
        <begin position="370"/>
        <end position="590"/>
    </location>
</feature>
<evidence type="ECO:0000313" key="5">
    <source>
        <dbReference type="Proteomes" id="UP001501747"/>
    </source>
</evidence>
<evidence type="ECO:0008006" key="6">
    <source>
        <dbReference type="Google" id="ProtNLM"/>
    </source>
</evidence>
<gene>
    <name evidence="4" type="ORF">GCM10022247_12230</name>
</gene>
<dbReference type="Gene3D" id="2.115.10.10">
    <property type="entry name" value="Tachylectin 2"/>
    <property type="match status" value="1"/>
</dbReference>
<reference evidence="5" key="1">
    <citation type="journal article" date="2019" name="Int. J. Syst. Evol. Microbiol.">
        <title>The Global Catalogue of Microorganisms (GCM) 10K type strain sequencing project: providing services to taxonomists for standard genome sequencing and annotation.</title>
        <authorList>
            <consortium name="The Broad Institute Genomics Platform"/>
            <consortium name="The Broad Institute Genome Sequencing Center for Infectious Disease"/>
            <person name="Wu L."/>
            <person name="Ma J."/>
        </authorList>
    </citation>
    <scope>NUCLEOTIDE SEQUENCE [LARGE SCALE GENOMIC DNA]</scope>
    <source>
        <strain evidence="5">JCM 17342</strain>
    </source>
</reference>
<evidence type="ECO:0000259" key="2">
    <source>
        <dbReference type="Pfam" id="PF14517"/>
    </source>
</evidence>
<dbReference type="RefSeq" id="WP_344871521.1">
    <property type="nucleotide sequence ID" value="NZ_BAABAL010000005.1"/>
</dbReference>
<proteinExistence type="predicted"/>
<accession>A0ABP7R8Z0</accession>
<protein>
    <recommendedName>
        <fullName evidence="6">Tachylectin</fullName>
    </recommendedName>
</protein>
<feature type="domain" description="Tachylectin 2" evidence="2">
    <location>
        <begin position="54"/>
        <end position="264"/>
    </location>
</feature>
<dbReference type="Pfam" id="PF14517">
    <property type="entry name" value="Tachylectin"/>
    <property type="match status" value="1"/>
</dbReference>
<dbReference type="InterPro" id="IPR036813">
    <property type="entry name" value="Tachylectin2_sf"/>
</dbReference>
<dbReference type="EMBL" id="BAABAL010000005">
    <property type="protein sequence ID" value="GAA3994187.1"/>
    <property type="molecule type" value="Genomic_DNA"/>
</dbReference>
<name>A0ABP7R8Z0_9PSEU</name>